<gene>
    <name evidence="2" type="ORF">PIB30_023991</name>
</gene>
<dbReference type="EMBL" id="JASCZI010241740">
    <property type="protein sequence ID" value="MED6206128.1"/>
    <property type="molecule type" value="Genomic_DNA"/>
</dbReference>
<evidence type="ECO:0000256" key="1">
    <source>
        <dbReference type="SAM" id="MobiDB-lite"/>
    </source>
</evidence>
<protein>
    <submittedName>
        <fullName evidence="2">Uncharacterized protein</fullName>
    </submittedName>
</protein>
<accession>A0ABU6YA67</accession>
<name>A0ABU6YA67_9FABA</name>
<feature type="region of interest" description="Disordered" evidence="1">
    <location>
        <begin position="49"/>
        <end position="77"/>
    </location>
</feature>
<proteinExistence type="predicted"/>
<comment type="caution">
    <text evidence="2">The sequence shown here is derived from an EMBL/GenBank/DDBJ whole genome shotgun (WGS) entry which is preliminary data.</text>
</comment>
<reference evidence="2 3" key="1">
    <citation type="journal article" date="2023" name="Plants (Basel)">
        <title>Bridging the Gap: Combining Genomics and Transcriptomics Approaches to Understand Stylosanthes scabra, an Orphan Legume from the Brazilian Caatinga.</title>
        <authorList>
            <person name="Ferreira-Neto J.R.C."/>
            <person name="da Silva M.D."/>
            <person name="Binneck E."/>
            <person name="de Melo N.F."/>
            <person name="da Silva R.H."/>
            <person name="de Melo A.L.T.M."/>
            <person name="Pandolfi V."/>
            <person name="Bustamante F.O."/>
            <person name="Brasileiro-Vidal A.C."/>
            <person name="Benko-Iseppon A.M."/>
        </authorList>
    </citation>
    <scope>NUCLEOTIDE SEQUENCE [LARGE SCALE GENOMIC DNA]</scope>
    <source>
        <tissue evidence="2">Leaves</tissue>
    </source>
</reference>
<dbReference type="Proteomes" id="UP001341840">
    <property type="component" value="Unassembled WGS sequence"/>
</dbReference>
<sequence length="114" mass="12556">MAGMLTAVVYAGRRNLRNNNTNTNTAGGGGGKFLISSSTRHSFSLDSPNNFEYSSMEKNPLNHANLDEDNNLGGAAREAKQRLDYKFTSSQNRKLEKPKRKCNFGGLWGICPDL</sequence>
<organism evidence="2 3">
    <name type="scientific">Stylosanthes scabra</name>
    <dbReference type="NCBI Taxonomy" id="79078"/>
    <lineage>
        <taxon>Eukaryota</taxon>
        <taxon>Viridiplantae</taxon>
        <taxon>Streptophyta</taxon>
        <taxon>Embryophyta</taxon>
        <taxon>Tracheophyta</taxon>
        <taxon>Spermatophyta</taxon>
        <taxon>Magnoliopsida</taxon>
        <taxon>eudicotyledons</taxon>
        <taxon>Gunneridae</taxon>
        <taxon>Pentapetalae</taxon>
        <taxon>rosids</taxon>
        <taxon>fabids</taxon>
        <taxon>Fabales</taxon>
        <taxon>Fabaceae</taxon>
        <taxon>Papilionoideae</taxon>
        <taxon>50 kb inversion clade</taxon>
        <taxon>dalbergioids sensu lato</taxon>
        <taxon>Dalbergieae</taxon>
        <taxon>Pterocarpus clade</taxon>
        <taxon>Stylosanthes</taxon>
    </lineage>
</organism>
<evidence type="ECO:0000313" key="2">
    <source>
        <dbReference type="EMBL" id="MED6206128.1"/>
    </source>
</evidence>
<evidence type="ECO:0000313" key="3">
    <source>
        <dbReference type="Proteomes" id="UP001341840"/>
    </source>
</evidence>
<keyword evidence="3" id="KW-1185">Reference proteome</keyword>